<dbReference type="STRING" id="1226968.A6A40_05555"/>
<dbReference type="OrthoDB" id="7252882at2"/>
<dbReference type="AlphaFoldDB" id="A0A160JEY9"/>
<dbReference type="InterPro" id="IPR029058">
    <property type="entry name" value="AB_hydrolase_fold"/>
</dbReference>
<dbReference type="GO" id="GO:0016787">
    <property type="term" value="F:hydrolase activity"/>
    <property type="evidence" value="ECO:0007669"/>
    <property type="project" value="UniProtKB-KW"/>
</dbReference>
<keyword evidence="2" id="KW-1185">Reference proteome</keyword>
<dbReference type="Gene3D" id="3.40.50.1820">
    <property type="entry name" value="alpha/beta hydrolase"/>
    <property type="match status" value="1"/>
</dbReference>
<dbReference type="EMBL" id="CP015285">
    <property type="protein sequence ID" value="ANC91412.1"/>
    <property type="molecule type" value="Genomic_DNA"/>
</dbReference>
<gene>
    <name evidence="1" type="ORF">A6A40_05555</name>
</gene>
<dbReference type="SUPFAM" id="SSF53474">
    <property type="entry name" value="alpha/beta-Hydrolases"/>
    <property type="match status" value="1"/>
</dbReference>
<proteinExistence type="predicted"/>
<organism evidence="1 2">
    <name type="scientific">Azospirillum humicireducens</name>
    <dbReference type="NCBI Taxonomy" id="1226968"/>
    <lineage>
        <taxon>Bacteria</taxon>
        <taxon>Pseudomonadati</taxon>
        <taxon>Pseudomonadota</taxon>
        <taxon>Alphaproteobacteria</taxon>
        <taxon>Rhodospirillales</taxon>
        <taxon>Azospirillaceae</taxon>
        <taxon>Azospirillum</taxon>
    </lineage>
</organism>
<evidence type="ECO:0000313" key="2">
    <source>
        <dbReference type="Proteomes" id="UP000077405"/>
    </source>
</evidence>
<sequence>MMRTLRGAVLGLIATVGLGIAGGVTEVRPAAAQIVLKPAYGEASLSGPARARGAVVWSHGRSVDSEDSEAPTPLYMKTLRDAGWDVYRLDRMRVSDTLPNSARALAGYSDMLKTRGYRRVALTGQSFGAFISLIAAGQTNAVDSVIATAPAAFGNFTEAYDSYRENAAQLWPILREVRRARVMMFFFHGDDFDPGGRAEPARSILAQRGLSSLIIDQPSLLPGHGAANTGLFVRRFGACIARFAEAPPAANDPPCDESWGRSPSAELLQAALPANASGSAKGDVDTTAALRPFMGMWYGSYINGREVALSVEKAEGDVVHADYLLGAGMEADQPFERVRRKGRIENGELVFDEKGRNMLRYRLRPDGRISATWLDRDGRGRLDTVLRRVN</sequence>
<name>A0A160JEY9_9PROT</name>
<keyword evidence="1" id="KW-0378">Hydrolase</keyword>
<protein>
    <submittedName>
        <fullName evidence="1">Alpha/beta hydrolase</fullName>
    </submittedName>
</protein>
<reference evidence="1 2" key="1">
    <citation type="journal article" date="2013" name="Int. J. Syst. Evol. Microbiol.">
        <title>Azospirillum humicireducens sp. nov., a nitrogen-fixing bacterium isolated from a microbial fuel cell.</title>
        <authorList>
            <person name="Zhou S."/>
            <person name="Han L."/>
            <person name="Wang Y."/>
            <person name="Yang G."/>
            <person name="Zhuang L."/>
            <person name="Hu P."/>
        </authorList>
    </citation>
    <scope>NUCLEOTIDE SEQUENCE [LARGE SCALE GENOMIC DNA]</scope>
    <source>
        <strain evidence="1 2">SgZ-5</strain>
    </source>
</reference>
<dbReference type="KEGG" id="ahu:A6A40_05555"/>
<evidence type="ECO:0000313" key="1">
    <source>
        <dbReference type="EMBL" id="ANC91412.1"/>
    </source>
</evidence>
<dbReference type="Proteomes" id="UP000077405">
    <property type="component" value="Chromosome"/>
</dbReference>
<accession>A0A160JEY9</accession>